<dbReference type="Proteomes" id="UP001150907">
    <property type="component" value="Unassembled WGS sequence"/>
</dbReference>
<comment type="caution">
    <text evidence="2">The sequence shown here is derived from an EMBL/GenBank/DDBJ whole genome shotgun (WGS) entry which is preliminary data.</text>
</comment>
<evidence type="ECO:0000313" key="2">
    <source>
        <dbReference type="EMBL" id="KAJ1999872.1"/>
    </source>
</evidence>
<protein>
    <submittedName>
        <fullName evidence="2">Isoamyl acetate-hydrolyzing esterase</fullName>
    </submittedName>
</protein>
<organism evidence="2 3">
    <name type="scientific">Coemansia thaxteri</name>
    <dbReference type="NCBI Taxonomy" id="2663907"/>
    <lineage>
        <taxon>Eukaryota</taxon>
        <taxon>Fungi</taxon>
        <taxon>Fungi incertae sedis</taxon>
        <taxon>Zoopagomycota</taxon>
        <taxon>Kickxellomycotina</taxon>
        <taxon>Kickxellomycetes</taxon>
        <taxon>Kickxellales</taxon>
        <taxon>Kickxellaceae</taxon>
        <taxon>Coemansia</taxon>
    </lineage>
</organism>
<dbReference type="Pfam" id="PF13472">
    <property type="entry name" value="Lipase_GDSL_2"/>
    <property type="match status" value="1"/>
</dbReference>
<dbReference type="Gene3D" id="3.40.50.1110">
    <property type="entry name" value="SGNH hydrolase"/>
    <property type="match status" value="1"/>
</dbReference>
<proteinExistence type="predicted"/>
<dbReference type="CDD" id="cd01838">
    <property type="entry name" value="Isoamyl_acetate_hydrolase_like"/>
    <property type="match status" value="1"/>
</dbReference>
<dbReference type="PANTHER" id="PTHR14209:SF19">
    <property type="entry name" value="ISOAMYL ACETATE-HYDROLYZING ESTERASE 1 HOMOLOG"/>
    <property type="match status" value="1"/>
</dbReference>
<evidence type="ECO:0000259" key="1">
    <source>
        <dbReference type="Pfam" id="PF13472"/>
    </source>
</evidence>
<dbReference type="InterPro" id="IPR036514">
    <property type="entry name" value="SGNH_hydro_sf"/>
</dbReference>
<dbReference type="InterPro" id="IPR013830">
    <property type="entry name" value="SGNH_hydro"/>
</dbReference>
<evidence type="ECO:0000313" key="3">
    <source>
        <dbReference type="Proteomes" id="UP001150907"/>
    </source>
</evidence>
<gene>
    <name evidence="2" type="primary">IAH1_2</name>
    <name evidence="2" type="ORF">H4R26_004881</name>
</gene>
<feature type="domain" description="SGNH hydrolase-type esterase" evidence="1">
    <location>
        <begin position="14"/>
        <end position="204"/>
    </location>
</feature>
<keyword evidence="3" id="KW-1185">Reference proteome</keyword>
<dbReference type="OrthoDB" id="671439at2759"/>
<sequence>MSRYSGHIYDTVVCFGDSLTQHGWNIERRGWTAQLAHAYIRRFDVINRGFSGFTTRLALRLLPQILPPSPVSSTGSKLRLLTIMFGSNDAALAPSRQHVPIDEFRNNIVSMVKMVTCPESKYFAPDTKILLITPPPLGEQEAPAERTFASVKACADAVRDVAMQLSIPCVDFWSAMVSKVSEDGQGGYERFLWDGLHLNAAGNDLLFTSLMQAIRQHFPDMGPDTMLYALPDYRVISSDEEEMARQLQL</sequence>
<reference evidence="2" key="1">
    <citation type="submission" date="2022-07" db="EMBL/GenBank/DDBJ databases">
        <title>Phylogenomic reconstructions and comparative analyses of Kickxellomycotina fungi.</title>
        <authorList>
            <person name="Reynolds N.K."/>
            <person name="Stajich J.E."/>
            <person name="Barry K."/>
            <person name="Grigoriev I.V."/>
            <person name="Crous P."/>
            <person name="Smith M.E."/>
        </authorList>
    </citation>
    <scope>NUCLEOTIDE SEQUENCE</scope>
    <source>
        <strain evidence="2">IMI 214461</strain>
    </source>
</reference>
<dbReference type="SUPFAM" id="SSF52266">
    <property type="entry name" value="SGNH hydrolase"/>
    <property type="match status" value="1"/>
</dbReference>
<name>A0A9W8BA72_9FUNG</name>
<dbReference type="EMBL" id="JANBQF010000626">
    <property type="protein sequence ID" value="KAJ1999872.1"/>
    <property type="molecule type" value="Genomic_DNA"/>
</dbReference>
<accession>A0A9W8BA72</accession>
<dbReference type="PANTHER" id="PTHR14209">
    <property type="entry name" value="ISOAMYL ACETATE-HYDROLYZING ESTERASE 1"/>
    <property type="match status" value="1"/>
</dbReference>
<dbReference type="AlphaFoldDB" id="A0A9W8BA72"/>
<dbReference type="InterPro" id="IPR045136">
    <property type="entry name" value="Iah1-like"/>
</dbReference>